<feature type="transmembrane region" description="Helical" evidence="1">
    <location>
        <begin position="6"/>
        <end position="24"/>
    </location>
</feature>
<comment type="caution">
    <text evidence="2">The sequence shown here is derived from an EMBL/GenBank/DDBJ whole genome shotgun (WGS) entry which is preliminary data.</text>
</comment>
<evidence type="ECO:0000313" key="2">
    <source>
        <dbReference type="EMBL" id="KPL81535.1"/>
    </source>
</evidence>
<accession>A0A0P6XEI8</accession>
<keyword evidence="3" id="KW-1185">Reference proteome</keyword>
<keyword evidence="1" id="KW-1133">Transmembrane helix</keyword>
<dbReference type="Proteomes" id="UP000050277">
    <property type="component" value="Unassembled WGS sequence"/>
</dbReference>
<reference evidence="2 3" key="1">
    <citation type="submission" date="2015-07" db="EMBL/GenBank/DDBJ databases">
        <title>Whole genome sequence of Herpetosiphon geysericola DSM 7119.</title>
        <authorList>
            <person name="Hemp J."/>
            <person name="Ward L.M."/>
            <person name="Pace L.A."/>
            <person name="Fischer W.W."/>
        </authorList>
    </citation>
    <scope>NUCLEOTIDE SEQUENCE [LARGE SCALE GENOMIC DNA]</scope>
    <source>
        <strain evidence="2 3">DSM 7119</strain>
    </source>
</reference>
<organism evidence="2 3">
    <name type="scientific">Herpetosiphon geysericola</name>
    <dbReference type="NCBI Taxonomy" id="70996"/>
    <lineage>
        <taxon>Bacteria</taxon>
        <taxon>Bacillati</taxon>
        <taxon>Chloroflexota</taxon>
        <taxon>Chloroflexia</taxon>
        <taxon>Herpetosiphonales</taxon>
        <taxon>Herpetosiphonaceae</taxon>
        <taxon>Herpetosiphon</taxon>
    </lineage>
</organism>
<name>A0A0P6XEI8_9CHLR</name>
<dbReference type="RefSeq" id="WP_054536849.1">
    <property type="nucleotide sequence ID" value="NZ_LGKP01000035.1"/>
</dbReference>
<evidence type="ECO:0000256" key="1">
    <source>
        <dbReference type="SAM" id="Phobius"/>
    </source>
</evidence>
<dbReference type="EMBL" id="LGKP01000035">
    <property type="protein sequence ID" value="KPL81535.1"/>
    <property type="molecule type" value="Genomic_DNA"/>
</dbReference>
<protein>
    <submittedName>
        <fullName evidence="2">Uncharacterized protein</fullName>
    </submittedName>
</protein>
<sequence>MFLALEFVFLSLLAGGMWTLLVATRRFNISQRAMTISFAATALGWMGFLLTTIALLVYATTQLT</sequence>
<proteinExistence type="predicted"/>
<keyword evidence="1" id="KW-0812">Transmembrane</keyword>
<dbReference type="AlphaFoldDB" id="A0A0P6XEI8"/>
<dbReference type="STRING" id="70996.SE18_23250"/>
<dbReference type="OrthoDB" id="9854671at2"/>
<evidence type="ECO:0000313" key="3">
    <source>
        <dbReference type="Proteomes" id="UP000050277"/>
    </source>
</evidence>
<gene>
    <name evidence="2" type="ORF">SE18_23250</name>
</gene>
<keyword evidence="1" id="KW-0472">Membrane</keyword>
<feature type="transmembrane region" description="Helical" evidence="1">
    <location>
        <begin position="36"/>
        <end position="59"/>
    </location>
</feature>